<dbReference type="HOGENOM" id="CLU_1388819_0_0_5"/>
<dbReference type="eggNOG" id="COG3829">
    <property type="taxonomic scope" value="Bacteria"/>
</dbReference>
<evidence type="ECO:0000313" key="2">
    <source>
        <dbReference type="EMBL" id="ACB28088.1"/>
    </source>
</evidence>
<dbReference type="Gene3D" id="3.30.450.20">
    <property type="entry name" value="PAS domain"/>
    <property type="match status" value="1"/>
</dbReference>
<evidence type="ECO:0000313" key="3">
    <source>
        <dbReference type="Proteomes" id="UP000006589"/>
    </source>
</evidence>
<evidence type="ECO:0000256" key="1">
    <source>
        <dbReference type="SAM" id="MobiDB-lite"/>
    </source>
</evidence>
<accession>B1M9B3</accession>
<feature type="compositionally biased region" description="Basic and acidic residues" evidence="1">
    <location>
        <begin position="172"/>
        <end position="183"/>
    </location>
</feature>
<dbReference type="KEGG" id="mrd:Mrad2831_6164"/>
<sequence length="196" mass="21694">MGNRTGVDTGWSRGPEAMSRPLDLIMPERPREPRREGCRKTTATRESHYGAGAPPSVPVVREDGRSISLKSAIVPLQAGQGGMTGTVVVMRDVTIRVAEPKVLKQRSARPPRLVRVHRRAGARRWTRRCTTSLRTSSSQKTVSGRNRVERDYAAKLELYPHCLTSQPMRPRPALDDARPEPRSGRSGSLTATSPEH</sequence>
<name>B1M9B3_METRJ</name>
<dbReference type="SUPFAM" id="SSF55785">
    <property type="entry name" value="PYP-like sensor domain (PAS domain)"/>
    <property type="match status" value="1"/>
</dbReference>
<feature type="region of interest" description="Disordered" evidence="1">
    <location>
        <begin position="159"/>
        <end position="196"/>
    </location>
</feature>
<organism evidence="2 3">
    <name type="scientific">Methylobacterium radiotolerans (strain ATCC 27329 / DSM 1819 / JCM 2831 / NBRC 15690 / NCIMB 10815 / 0-1)</name>
    <dbReference type="NCBI Taxonomy" id="426355"/>
    <lineage>
        <taxon>Bacteria</taxon>
        <taxon>Pseudomonadati</taxon>
        <taxon>Pseudomonadota</taxon>
        <taxon>Alphaproteobacteria</taxon>
        <taxon>Hyphomicrobiales</taxon>
        <taxon>Methylobacteriaceae</taxon>
        <taxon>Methylobacterium</taxon>
    </lineage>
</organism>
<dbReference type="Proteomes" id="UP000006589">
    <property type="component" value="Plasmid pMRAD01"/>
</dbReference>
<feature type="region of interest" description="Disordered" evidence="1">
    <location>
        <begin position="1"/>
        <end position="20"/>
    </location>
</feature>
<dbReference type="InterPro" id="IPR035965">
    <property type="entry name" value="PAS-like_dom_sf"/>
</dbReference>
<proteinExistence type="predicted"/>
<feature type="compositionally biased region" description="Polar residues" evidence="1">
    <location>
        <begin position="185"/>
        <end position="196"/>
    </location>
</feature>
<feature type="region of interest" description="Disordered" evidence="1">
    <location>
        <begin position="27"/>
        <end position="58"/>
    </location>
</feature>
<gene>
    <name evidence="2" type="ordered locus">Mrad2831_6164</name>
</gene>
<reference evidence="2 3" key="1">
    <citation type="submission" date="2008-03" db="EMBL/GenBank/DDBJ databases">
        <title>Complete sequence of plasmid1 of Methylobacterium radiotolerans JCM 2831.</title>
        <authorList>
            <consortium name="US DOE Joint Genome Institute"/>
            <person name="Copeland A."/>
            <person name="Lucas S."/>
            <person name="Lapidus A."/>
            <person name="Glavina del Rio T."/>
            <person name="Dalin E."/>
            <person name="Tice H."/>
            <person name="Bruce D."/>
            <person name="Goodwin L."/>
            <person name="Pitluck S."/>
            <person name="Kiss H."/>
            <person name="Brettin T."/>
            <person name="Detter J.C."/>
            <person name="Han C."/>
            <person name="Kuske C.R."/>
            <person name="Schmutz J."/>
            <person name="Larimer F."/>
            <person name="Land M."/>
            <person name="Hauser L."/>
            <person name="Kyrpides N."/>
            <person name="Mikhailova N."/>
            <person name="Marx C.J."/>
            <person name="Richardson P."/>
        </authorList>
    </citation>
    <scope>NUCLEOTIDE SEQUENCE [LARGE SCALE GENOMIC DNA]</scope>
    <source>
        <strain evidence="3">ATCC 27329 / DSM 1819 / JCM 2831 / NBRC 15690 / NCIMB 10815 / 0-1</strain>
        <plasmid evidence="3">Plasmid pMRAD01</plasmid>
    </source>
</reference>
<feature type="compositionally biased region" description="Basic and acidic residues" evidence="1">
    <location>
        <begin position="27"/>
        <end position="48"/>
    </location>
</feature>
<dbReference type="EMBL" id="CP001002">
    <property type="protein sequence ID" value="ACB28088.1"/>
    <property type="molecule type" value="Genomic_DNA"/>
</dbReference>
<keyword evidence="2" id="KW-0614">Plasmid</keyword>
<dbReference type="AlphaFoldDB" id="B1M9B3"/>
<protein>
    <submittedName>
        <fullName evidence="2">Uncharacterized protein</fullName>
    </submittedName>
</protein>
<geneLocation type="plasmid" evidence="2 3">
    <name>pMRAD01</name>
</geneLocation>